<dbReference type="RefSeq" id="WP_194312790.1">
    <property type="nucleotide sequence ID" value="NZ_JADHEC010000034.1"/>
</dbReference>
<sequence>MILLKKISVFAVLVMILTTGCSKKTLASAEVNYVSGNEGTIVMRSIGVGTNQQEAIADAEKKSINVILFRGLPESSQKIALIGTNESEEMDKHKDYFDKFYNKIRYRTFIMSSIPVSDFKRQNGGSKSLAVDVKVNLVALCKDLEQNNIIRKFGY</sequence>
<keyword evidence="2" id="KW-1185">Reference proteome</keyword>
<protein>
    <recommendedName>
        <fullName evidence="3">Lipoprotein</fullName>
    </recommendedName>
</protein>
<dbReference type="PROSITE" id="PS51257">
    <property type="entry name" value="PROKAR_LIPOPROTEIN"/>
    <property type="match status" value="1"/>
</dbReference>
<reference evidence="1" key="1">
    <citation type="submission" date="2020-11" db="EMBL/GenBank/DDBJ databases">
        <title>Genome of Flavobacterium soyangense.</title>
        <authorList>
            <person name="Liu Q."/>
            <person name="Xin Y.-H."/>
        </authorList>
    </citation>
    <scope>NUCLEOTIDE SEQUENCE</scope>
    <source>
        <strain evidence="1">CGMCC 1.13493</strain>
    </source>
</reference>
<evidence type="ECO:0008006" key="3">
    <source>
        <dbReference type="Google" id="ProtNLM"/>
    </source>
</evidence>
<dbReference type="AlphaFoldDB" id="A0A930UCI1"/>
<dbReference type="EMBL" id="JADHEC010000034">
    <property type="protein sequence ID" value="MBF2709550.1"/>
    <property type="molecule type" value="Genomic_DNA"/>
</dbReference>
<organism evidence="1 2">
    <name type="scientific">Flavobacterium soyangense</name>
    <dbReference type="NCBI Taxonomy" id="2023265"/>
    <lineage>
        <taxon>Bacteria</taxon>
        <taxon>Pseudomonadati</taxon>
        <taxon>Bacteroidota</taxon>
        <taxon>Flavobacteriia</taxon>
        <taxon>Flavobacteriales</taxon>
        <taxon>Flavobacteriaceae</taxon>
        <taxon>Flavobacterium</taxon>
    </lineage>
</organism>
<name>A0A930UCI1_9FLAO</name>
<evidence type="ECO:0000313" key="1">
    <source>
        <dbReference type="EMBL" id="MBF2709550.1"/>
    </source>
</evidence>
<accession>A0A930UCI1</accession>
<evidence type="ECO:0000313" key="2">
    <source>
        <dbReference type="Proteomes" id="UP000646211"/>
    </source>
</evidence>
<gene>
    <name evidence="1" type="ORF">IR213_13260</name>
</gene>
<comment type="caution">
    <text evidence="1">The sequence shown here is derived from an EMBL/GenBank/DDBJ whole genome shotgun (WGS) entry which is preliminary data.</text>
</comment>
<dbReference type="Proteomes" id="UP000646211">
    <property type="component" value="Unassembled WGS sequence"/>
</dbReference>
<proteinExistence type="predicted"/>